<evidence type="ECO:0000313" key="2">
    <source>
        <dbReference type="Proteomes" id="UP000757435"/>
    </source>
</evidence>
<proteinExistence type="predicted"/>
<name>A0A951QBL3_9CYAN</name>
<protein>
    <submittedName>
        <fullName evidence="1">Uncharacterized protein</fullName>
    </submittedName>
</protein>
<organism evidence="1 2">
    <name type="scientific">Drouetiella hepatica Uher 2000/2452</name>
    <dbReference type="NCBI Taxonomy" id="904376"/>
    <lineage>
        <taxon>Bacteria</taxon>
        <taxon>Bacillati</taxon>
        <taxon>Cyanobacteriota</taxon>
        <taxon>Cyanophyceae</taxon>
        <taxon>Oculatellales</taxon>
        <taxon>Oculatellaceae</taxon>
        <taxon>Drouetiella</taxon>
    </lineage>
</organism>
<comment type="caution">
    <text evidence="1">The sequence shown here is derived from an EMBL/GenBank/DDBJ whole genome shotgun (WGS) entry which is preliminary data.</text>
</comment>
<accession>A0A951QBL3</accession>
<gene>
    <name evidence="1" type="ORF">KME15_13775</name>
</gene>
<sequence length="85" mass="9552">MNMKILIDRIVLDSGNLSPSQRRRLQTDIETELTYLLTANGIPDRLKYGKTVSNLSVHVDDVPSDMHSAKLGQSIAHSIYSELNR</sequence>
<evidence type="ECO:0000313" key="1">
    <source>
        <dbReference type="EMBL" id="MBW4659741.1"/>
    </source>
</evidence>
<dbReference type="AlphaFoldDB" id="A0A951QBL3"/>
<reference evidence="1" key="2">
    <citation type="journal article" date="2022" name="Microbiol. Resour. Announc.">
        <title>Metagenome Sequencing to Explore Phylogenomics of Terrestrial Cyanobacteria.</title>
        <authorList>
            <person name="Ward R.D."/>
            <person name="Stajich J.E."/>
            <person name="Johansen J.R."/>
            <person name="Huntemann M."/>
            <person name="Clum A."/>
            <person name="Foster B."/>
            <person name="Foster B."/>
            <person name="Roux S."/>
            <person name="Palaniappan K."/>
            <person name="Varghese N."/>
            <person name="Mukherjee S."/>
            <person name="Reddy T.B.K."/>
            <person name="Daum C."/>
            <person name="Copeland A."/>
            <person name="Chen I.A."/>
            <person name="Ivanova N.N."/>
            <person name="Kyrpides N.C."/>
            <person name="Shapiro N."/>
            <person name="Eloe-Fadrosh E.A."/>
            <person name="Pietrasiak N."/>
        </authorList>
    </citation>
    <scope>NUCLEOTIDE SEQUENCE</scope>
    <source>
        <strain evidence="1">UHER 2000/2452</strain>
    </source>
</reference>
<dbReference type="EMBL" id="JAHHHD010000014">
    <property type="protein sequence ID" value="MBW4659741.1"/>
    <property type="molecule type" value="Genomic_DNA"/>
</dbReference>
<reference evidence="1" key="1">
    <citation type="submission" date="2021-05" db="EMBL/GenBank/DDBJ databases">
        <authorList>
            <person name="Pietrasiak N."/>
            <person name="Ward R."/>
            <person name="Stajich J.E."/>
            <person name="Kurbessoian T."/>
        </authorList>
    </citation>
    <scope>NUCLEOTIDE SEQUENCE</scope>
    <source>
        <strain evidence="1">UHER 2000/2452</strain>
    </source>
</reference>
<dbReference type="Proteomes" id="UP000757435">
    <property type="component" value="Unassembled WGS sequence"/>
</dbReference>